<evidence type="ECO:0000259" key="1">
    <source>
        <dbReference type="Pfam" id="PF12728"/>
    </source>
</evidence>
<evidence type="ECO:0000313" key="2">
    <source>
        <dbReference type="EMBL" id="MFC5289375.1"/>
    </source>
</evidence>
<dbReference type="Pfam" id="PF12728">
    <property type="entry name" value="HTH_17"/>
    <property type="match status" value="1"/>
</dbReference>
<dbReference type="RefSeq" id="WP_378249215.1">
    <property type="nucleotide sequence ID" value="NZ_JBHSKF010000010.1"/>
</dbReference>
<comment type="caution">
    <text evidence="2">The sequence shown here is derived from an EMBL/GenBank/DDBJ whole genome shotgun (WGS) entry which is preliminary data.</text>
</comment>
<dbReference type="EMBL" id="JBHSKF010000010">
    <property type="protein sequence ID" value="MFC5289375.1"/>
    <property type="molecule type" value="Genomic_DNA"/>
</dbReference>
<dbReference type="InterPro" id="IPR010093">
    <property type="entry name" value="SinI_DNA-bd"/>
</dbReference>
<reference evidence="3" key="1">
    <citation type="journal article" date="2019" name="Int. J. Syst. Evol. Microbiol.">
        <title>The Global Catalogue of Microorganisms (GCM) 10K type strain sequencing project: providing services to taxonomists for standard genome sequencing and annotation.</title>
        <authorList>
            <consortium name="The Broad Institute Genomics Platform"/>
            <consortium name="The Broad Institute Genome Sequencing Center for Infectious Disease"/>
            <person name="Wu L."/>
            <person name="Ma J."/>
        </authorList>
    </citation>
    <scope>NUCLEOTIDE SEQUENCE [LARGE SCALE GENOMIC DNA]</scope>
    <source>
        <strain evidence="3">CCUG 59778</strain>
    </source>
</reference>
<organism evidence="2 3">
    <name type="scientific">Actinokineospora guangxiensis</name>
    <dbReference type="NCBI Taxonomy" id="1490288"/>
    <lineage>
        <taxon>Bacteria</taxon>
        <taxon>Bacillati</taxon>
        <taxon>Actinomycetota</taxon>
        <taxon>Actinomycetes</taxon>
        <taxon>Pseudonocardiales</taxon>
        <taxon>Pseudonocardiaceae</taxon>
        <taxon>Actinokineospora</taxon>
    </lineage>
</organism>
<dbReference type="Proteomes" id="UP001596157">
    <property type="component" value="Unassembled WGS sequence"/>
</dbReference>
<accession>A0ABW0ESY1</accession>
<keyword evidence="3" id="KW-1185">Reference proteome</keyword>
<feature type="domain" description="Helix-turn-helix" evidence="1">
    <location>
        <begin position="9"/>
        <end position="57"/>
    </location>
</feature>
<proteinExistence type="predicted"/>
<protein>
    <submittedName>
        <fullName evidence="2">Helix-turn-helix domain-containing protein</fullName>
    </submittedName>
</protein>
<evidence type="ECO:0000313" key="3">
    <source>
        <dbReference type="Proteomes" id="UP001596157"/>
    </source>
</evidence>
<sequence length="64" mass="7239">MTQAVSPTVYTVPEAAATLRISKHTIYKLIRSRELESIQIRRRRLVPVAAVQDYISRLGDESLA</sequence>
<gene>
    <name evidence="2" type="ORF">ACFPM7_20180</name>
</gene>
<dbReference type="NCBIfam" id="TIGR01764">
    <property type="entry name" value="excise"/>
    <property type="match status" value="1"/>
</dbReference>
<name>A0ABW0ESY1_9PSEU</name>
<dbReference type="InterPro" id="IPR041657">
    <property type="entry name" value="HTH_17"/>
</dbReference>